<organism evidence="2 3">
    <name type="scientific">Colletotrichum phormii</name>
    <dbReference type="NCBI Taxonomy" id="359342"/>
    <lineage>
        <taxon>Eukaryota</taxon>
        <taxon>Fungi</taxon>
        <taxon>Dikarya</taxon>
        <taxon>Ascomycota</taxon>
        <taxon>Pezizomycotina</taxon>
        <taxon>Sordariomycetes</taxon>
        <taxon>Hypocreomycetidae</taxon>
        <taxon>Glomerellales</taxon>
        <taxon>Glomerellaceae</taxon>
        <taxon>Colletotrichum</taxon>
        <taxon>Colletotrichum acutatum species complex</taxon>
    </lineage>
</organism>
<reference evidence="2" key="1">
    <citation type="submission" date="2021-06" db="EMBL/GenBank/DDBJ databases">
        <title>Comparative genomics, transcriptomics and evolutionary studies reveal genomic signatures of adaptation to plant cell wall in hemibiotrophic fungi.</title>
        <authorList>
            <consortium name="DOE Joint Genome Institute"/>
            <person name="Baroncelli R."/>
            <person name="Diaz J.F."/>
            <person name="Benocci T."/>
            <person name="Peng M."/>
            <person name="Battaglia E."/>
            <person name="Haridas S."/>
            <person name="Andreopoulos W."/>
            <person name="Labutti K."/>
            <person name="Pangilinan J."/>
            <person name="Floch G.L."/>
            <person name="Makela M.R."/>
            <person name="Henrissat B."/>
            <person name="Grigoriev I.V."/>
            <person name="Crouch J.A."/>
            <person name="De Vries R.P."/>
            <person name="Sukno S.A."/>
            <person name="Thon M.R."/>
        </authorList>
    </citation>
    <scope>NUCLEOTIDE SEQUENCE</scope>
    <source>
        <strain evidence="2">CBS 102054</strain>
    </source>
</reference>
<name>A0AAI9ZHG4_9PEZI</name>
<proteinExistence type="predicted"/>
<sequence length="220" mass="25167">MYNYHVATLSLLEDPSKALFELLLTPIVMPRLVTFPPEPSQPEAYTSHAPVQLSQRHHFGIRRQMRRSVRVAQQVRRRGNAVEPVRRQASRVHVQQPTIPATATDQGRRQCPDVEQDDASQDPYHDIRDGWVLYQPTAVIVLYGCICNRGRPRSTFGADGFAVHDIGELRCAAGISEYCTRFIGEAGGWRHERPRGHIKRGFQGPHGRHIWSWWLFRVDG</sequence>
<keyword evidence="3" id="KW-1185">Reference proteome</keyword>
<dbReference type="RefSeq" id="XP_060440659.1">
    <property type="nucleotide sequence ID" value="XM_060592836.1"/>
</dbReference>
<evidence type="ECO:0000313" key="2">
    <source>
        <dbReference type="EMBL" id="KAK1624664.1"/>
    </source>
</evidence>
<gene>
    <name evidence="2" type="ORF">BDP81DRAFT_453406</name>
</gene>
<comment type="caution">
    <text evidence="2">The sequence shown here is derived from an EMBL/GenBank/DDBJ whole genome shotgun (WGS) entry which is preliminary data.</text>
</comment>
<accession>A0AAI9ZHG4</accession>
<dbReference type="Proteomes" id="UP001243989">
    <property type="component" value="Unassembled WGS sequence"/>
</dbReference>
<protein>
    <submittedName>
        <fullName evidence="2">Uncharacterized protein</fullName>
    </submittedName>
</protein>
<feature type="compositionally biased region" description="Polar residues" evidence="1">
    <location>
        <begin position="93"/>
        <end position="105"/>
    </location>
</feature>
<dbReference type="EMBL" id="JAHMHQ010000023">
    <property type="protein sequence ID" value="KAK1624664.1"/>
    <property type="molecule type" value="Genomic_DNA"/>
</dbReference>
<evidence type="ECO:0000256" key="1">
    <source>
        <dbReference type="SAM" id="MobiDB-lite"/>
    </source>
</evidence>
<dbReference type="GeneID" id="85477698"/>
<evidence type="ECO:0000313" key="3">
    <source>
        <dbReference type="Proteomes" id="UP001243989"/>
    </source>
</evidence>
<feature type="region of interest" description="Disordered" evidence="1">
    <location>
        <begin position="78"/>
        <end position="122"/>
    </location>
</feature>
<dbReference type="AlphaFoldDB" id="A0AAI9ZHG4"/>